<dbReference type="Pfam" id="PF05685">
    <property type="entry name" value="Uma2"/>
    <property type="match status" value="1"/>
</dbReference>
<dbReference type="Gene3D" id="3.90.1570.10">
    <property type="entry name" value="tt1808, chain A"/>
    <property type="match status" value="1"/>
</dbReference>
<dbReference type="CDD" id="cd06260">
    <property type="entry name" value="DUF820-like"/>
    <property type="match status" value="1"/>
</dbReference>
<accession>A0A4P2QEA0</accession>
<dbReference type="InterPro" id="IPR008538">
    <property type="entry name" value="Uma2"/>
</dbReference>
<dbReference type="Proteomes" id="UP000295781">
    <property type="component" value="Chromosome"/>
</dbReference>
<feature type="domain" description="Putative restriction endonuclease" evidence="1">
    <location>
        <begin position="15"/>
        <end position="182"/>
    </location>
</feature>
<dbReference type="OrthoDB" id="5518193at2"/>
<dbReference type="InterPro" id="IPR011335">
    <property type="entry name" value="Restrct_endonuc-II-like"/>
</dbReference>
<evidence type="ECO:0000313" key="3">
    <source>
        <dbReference type="Proteomes" id="UP000295781"/>
    </source>
</evidence>
<dbReference type="SUPFAM" id="SSF52980">
    <property type="entry name" value="Restriction endonuclease-like"/>
    <property type="match status" value="1"/>
</dbReference>
<protein>
    <recommendedName>
        <fullName evidence="1">Putative restriction endonuclease domain-containing protein</fullName>
    </recommendedName>
</protein>
<organism evidence="2 3">
    <name type="scientific">Sorangium cellulosum</name>
    <name type="common">Polyangium cellulosum</name>
    <dbReference type="NCBI Taxonomy" id="56"/>
    <lineage>
        <taxon>Bacteria</taxon>
        <taxon>Pseudomonadati</taxon>
        <taxon>Myxococcota</taxon>
        <taxon>Polyangia</taxon>
        <taxon>Polyangiales</taxon>
        <taxon>Polyangiaceae</taxon>
        <taxon>Sorangium</taxon>
    </lineage>
</organism>
<reference evidence="2 3" key="1">
    <citation type="submission" date="2015-09" db="EMBL/GenBank/DDBJ databases">
        <title>Sorangium comparison.</title>
        <authorList>
            <person name="Zaburannyi N."/>
            <person name="Bunk B."/>
            <person name="Overmann J."/>
            <person name="Mueller R."/>
        </authorList>
    </citation>
    <scope>NUCLEOTIDE SEQUENCE [LARGE SCALE GENOMIC DNA]</scope>
    <source>
        <strain evidence="2 3">So ceGT47</strain>
    </source>
</reference>
<evidence type="ECO:0000313" key="2">
    <source>
        <dbReference type="EMBL" id="AUX27738.1"/>
    </source>
</evidence>
<evidence type="ECO:0000259" key="1">
    <source>
        <dbReference type="Pfam" id="PF05685"/>
    </source>
</evidence>
<sequence length="198" mass="22808">MAAPARRLDPATMADLEALPPHIKGEIIEGVLYTQPRPRSRHQRVLSLIDHELIDPYDRSRGGPGGWWILPEPGIELKGSPEFSPDLAGWQRERLPELPEDDPIRIAPDWLCEIFSPRMRAYTQGIKRPFYARIGVRWIWYVDLDAQTFTWSRLHEGKWLELGVAVGEARVRAEPFDAVELDIAEWWMRGPVREDIPG</sequence>
<name>A0A4P2QEA0_SORCE</name>
<proteinExistence type="predicted"/>
<dbReference type="EMBL" id="CP012670">
    <property type="protein sequence ID" value="AUX27738.1"/>
    <property type="molecule type" value="Genomic_DNA"/>
</dbReference>
<dbReference type="InterPro" id="IPR012296">
    <property type="entry name" value="Nuclease_put_TT1808"/>
</dbReference>
<dbReference type="AlphaFoldDB" id="A0A4P2QEA0"/>
<gene>
    <name evidence="2" type="ORF">SOCEGT47_083360</name>
</gene>